<reference evidence="1 2" key="1">
    <citation type="submission" date="2013-02" db="EMBL/GenBank/DDBJ databases">
        <title>Genome sequence of Candida maltosa Xu316, a potential industrial strain for xylitol and ethanol production.</title>
        <authorList>
            <person name="Yu J."/>
            <person name="Wang Q."/>
            <person name="Geng X."/>
            <person name="Bao W."/>
            <person name="He P."/>
            <person name="Cai J."/>
        </authorList>
    </citation>
    <scope>NUCLEOTIDE SEQUENCE [LARGE SCALE GENOMIC DNA]</scope>
    <source>
        <strain evidence="2">Xu316</strain>
    </source>
</reference>
<organism evidence="1 2">
    <name type="scientific">Candida maltosa (strain Xu316)</name>
    <name type="common">Yeast</name>
    <dbReference type="NCBI Taxonomy" id="1245528"/>
    <lineage>
        <taxon>Eukaryota</taxon>
        <taxon>Fungi</taxon>
        <taxon>Dikarya</taxon>
        <taxon>Ascomycota</taxon>
        <taxon>Saccharomycotina</taxon>
        <taxon>Pichiomycetes</taxon>
        <taxon>Debaryomycetaceae</taxon>
        <taxon>Candida/Lodderomyces clade</taxon>
        <taxon>Candida</taxon>
    </lineage>
</organism>
<evidence type="ECO:0000313" key="2">
    <source>
        <dbReference type="Proteomes" id="UP000011777"/>
    </source>
</evidence>
<name>M3ITE6_CANMX</name>
<proteinExistence type="predicted"/>
<accession>M3ITE6</accession>
<protein>
    <submittedName>
        <fullName evidence="1">Uncharacterized protein</fullName>
    </submittedName>
</protein>
<dbReference type="eggNOG" id="ENOG502SFR5">
    <property type="taxonomic scope" value="Eukaryota"/>
</dbReference>
<comment type="caution">
    <text evidence="1">The sequence shown here is derived from an EMBL/GenBank/DDBJ whole genome shotgun (WGS) entry which is preliminary data.</text>
</comment>
<dbReference type="HOGENOM" id="CLU_068277_0_0_1"/>
<gene>
    <name evidence="1" type="ORF">G210_5300</name>
</gene>
<dbReference type="AlphaFoldDB" id="M3ITE6"/>
<dbReference type="OMA" id="VSINQNE"/>
<dbReference type="Proteomes" id="UP000011777">
    <property type="component" value="Unassembled WGS sequence"/>
</dbReference>
<sequence length="263" mass="29551">MSTYRFGDDFKSVTLPITSPVFQSEPKELQTFKYSQTAPIINCLASSNPLRSTSSIDITSGSVSQSPYYSSLASPHHPPFVPDLYYPRRQQLRQRSHGTLDGGGLSGFIENRYSRFRPSDSHHNNEVVLSGMHPFQSDSFGVPKKTFFESMSNWFKPKDKVVAPSEDIASNKSSSETILISHEPDNTTPQPVYTPRGIPINEFPLNFNKDQNEEMLRRNEDIINSLDGDVRDLIDGVDNFLSDCIGGCWDITNSATDYCIEFC</sequence>
<evidence type="ECO:0000313" key="1">
    <source>
        <dbReference type="EMBL" id="EMG49856.1"/>
    </source>
</evidence>
<dbReference type="EMBL" id="AOGT01000464">
    <property type="protein sequence ID" value="EMG49856.1"/>
    <property type="molecule type" value="Genomic_DNA"/>
</dbReference>
<keyword evidence="2" id="KW-1185">Reference proteome</keyword>
<dbReference type="OrthoDB" id="3984304at2759"/>